<comment type="caution">
    <text evidence="2">The sequence shown here is derived from an EMBL/GenBank/DDBJ whole genome shotgun (WGS) entry which is preliminary data.</text>
</comment>
<feature type="region of interest" description="Disordered" evidence="1">
    <location>
        <begin position="1"/>
        <end position="25"/>
    </location>
</feature>
<dbReference type="AlphaFoldDB" id="A0A8X6UEI5"/>
<keyword evidence="3" id="KW-1185">Reference proteome</keyword>
<name>A0A8X6UEI5_NEPPI</name>
<gene>
    <name evidence="2" type="ORF">NPIL_567871</name>
</gene>
<reference evidence="2" key="1">
    <citation type="submission" date="2020-08" db="EMBL/GenBank/DDBJ databases">
        <title>Multicomponent nature underlies the extraordinary mechanical properties of spider dragline silk.</title>
        <authorList>
            <person name="Kono N."/>
            <person name="Nakamura H."/>
            <person name="Mori M."/>
            <person name="Yoshida Y."/>
            <person name="Ohtoshi R."/>
            <person name="Malay A.D."/>
            <person name="Moran D.A.P."/>
            <person name="Tomita M."/>
            <person name="Numata K."/>
            <person name="Arakawa K."/>
        </authorList>
    </citation>
    <scope>NUCLEOTIDE SEQUENCE</scope>
</reference>
<evidence type="ECO:0000313" key="3">
    <source>
        <dbReference type="Proteomes" id="UP000887013"/>
    </source>
</evidence>
<proteinExistence type="predicted"/>
<sequence length="44" mass="5015">ECLHGSVHRDHEVETPNPFRSRSGQAPNRCCMLGHTLKMIRLTV</sequence>
<feature type="compositionally biased region" description="Basic and acidic residues" evidence="1">
    <location>
        <begin position="1"/>
        <end position="14"/>
    </location>
</feature>
<protein>
    <submittedName>
        <fullName evidence="2">Uncharacterized protein</fullName>
    </submittedName>
</protein>
<feature type="non-terminal residue" evidence="2">
    <location>
        <position position="1"/>
    </location>
</feature>
<organism evidence="2 3">
    <name type="scientific">Nephila pilipes</name>
    <name type="common">Giant wood spider</name>
    <name type="synonym">Nephila maculata</name>
    <dbReference type="NCBI Taxonomy" id="299642"/>
    <lineage>
        <taxon>Eukaryota</taxon>
        <taxon>Metazoa</taxon>
        <taxon>Ecdysozoa</taxon>
        <taxon>Arthropoda</taxon>
        <taxon>Chelicerata</taxon>
        <taxon>Arachnida</taxon>
        <taxon>Araneae</taxon>
        <taxon>Araneomorphae</taxon>
        <taxon>Entelegynae</taxon>
        <taxon>Araneoidea</taxon>
        <taxon>Nephilidae</taxon>
        <taxon>Nephila</taxon>
    </lineage>
</organism>
<dbReference type="Proteomes" id="UP000887013">
    <property type="component" value="Unassembled WGS sequence"/>
</dbReference>
<evidence type="ECO:0000256" key="1">
    <source>
        <dbReference type="SAM" id="MobiDB-lite"/>
    </source>
</evidence>
<evidence type="ECO:0000313" key="2">
    <source>
        <dbReference type="EMBL" id="GFU24203.1"/>
    </source>
</evidence>
<accession>A0A8X6UEI5</accession>
<dbReference type="EMBL" id="BMAW01032125">
    <property type="protein sequence ID" value="GFU24203.1"/>
    <property type="molecule type" value="Genomic_DNA"/>
</dbReference>